<gene>
    <name evidence="1" type="ORF">THRCLA_00088</name>
</gene>
<reference evidence="1 2" key="1">
    <citation type="journal article" date="2014" name="Genome Biol. Evol.">
        <title>The secreted proteins of Achlya hypogyna and Thraustotheca clavata identify the ancestral oomycete secretome and reveal gene acquisitions by horizontal gene transfer.</title>
        <authorList>
            <person name="Misner I."/>
            <person name="Blouin N."/>
            <person name="Leonard G."/>
            <person name="Richards T.A."/>
            <person name="Lane C.E."/>
        </authorList>
    </citation>
    <scope>NUCLEOTIDE SEQUENCE [LARGE SCALE GENOMIC DNA]</scope>
    <source>
        <strain evidence="1 2">ATCC 34112</strain>
    </source>
</reference>
<proteinExistence type="predicted"/>
<keyword evidence="2" id="KW-1185">Reference proteome</keyword>
<dbReference type="Proteomes" id="UP000243217">
    <property type="component" value="Unassembled WGS sequence"/>
</dbReference>
<name>A0A1W0ACJ8_9STRA</name>
<comment type="caution">
    <text evidence="1">The sequence shown here is derived from an EMBL/GenBank/DDBJ whole genome shotgun (WGS) entry which is preliminary data.</text>
</comment>
<evidence type="ECO:0000313" key="2">
    <source>
        <dbReference type="Proteomes" id="UP000243217"/>
    </source>
</evidence>
<accession>A0A1W0ACJ8</accession>
<dbReference type="EMBL" id="JNBS01000030">
    <property type="protein sequence ID" value="OQS07918.1"/>
    <property type="molecule type" value="Genomic_DNA"/>
</dbReference>
<evidence type="ECO:0000313" key="1">
    <source>
        <dbReference type="EMBL" id="OQS07918.1"/>
    </source>
</evidence>
<dbReference type="OrthoDB" id="79565at2759"/>
<organism evidence="1 2">
    <name type="scientific">Thraustotheca clavata</name>
    <dbReference type="NCBI Taxonomy" id="74557"/>
    <lineage>
        <taxon>Eukaryota</taxon>
        <taxon>Sar</taxon>
        <taxon>Stramenopiles</taxon>
        <taxon>Oomycota</taxon>
        <taxon>Saprolegniomycetes</taxon>
        <taxon>Saprolegniales</taxon>
        <taxon>Achlyaceae</taxon>
        <taxon>Thraustotheca</taxon>
    </lineage>
</organism>
<evidence type="ECO:0008006" key="3">
    <source>
        <dbReference type="Google" id="ProtNLM"/>
    </source>
</evidence>
<dbReference type="AlphaFoldDB" id="A0A1W0ACJ8"/>
<protein>
    <recommendedName>
        <fullName evidence="3">Trafficking protein particle complex subunit</fullName>
    </recommendedName>
</protein>
<sequence>MLLCYYVVDFVGGTLIHSKALSKDYPMQSTMNQAALFFALYNYSGSIYHTHVNKGLKYFQTTYERFVFEPISDKQWLIVIITSATMDVDYARSVIRQIEYFKGAIREALETVRAGVSCFATEFTTCTPKFKTCFEMQ</sequence>